<dbReference type="InterPro" id="IPR004087">
    <property type="entry name" value="KH_dom"/>
</dbReference>
<dbReference type="EMBL" id="GCHU01015727">
    <property type="protein sequence ID" value="JAG86355.1"/>
    <property type="molecule type" value="Transcribed_RNA"/>
</dbReference>
<proteinExistence type="predicted"/>
<dbReference type="AlphaFoldDB" id="A0A0C9QNP6"/>
<dbReference type="Pfam" id="PF00013">
    <property type="entry name" value="KH_1"/>
    <property type="match status" value="3"/>
</dbReference>
<feature type="domain" description="K Homology" evidence="4">
    <location>
        <begin position="129"/>
        <end position="202"/>
    </location>
</feature>
<dbReference type="GO" id="GO:0003723">
    <property type="term" value="F:RNA binding"/>
    <property type="evidence" value="ECO:0007669"/>
    <property type="project" value="UniProtKB-UniRule"/>
</dbReference>
<dbReference type="SUPFAM" id="SSF54791">
    <property type="entry name" value="Eukaryotic type KH-domain (KH-domain type I)"/>
    <property type="match status" value="3"/>
</dbReference>
<dbReference type="CDD" id="cd22437">
    <property type="entry name" value="KH-I_BTR1_rpt2"/>
    <property type="match status" value="1"/>
</dbReference>
<feature type="domain" description="K Homology" evidence="4">
    <location>
        <begin position="279"/>
        <end position="352"/>
    </location>
</feature>
<protein>
    <submittedName>
        <fullName evidence="5">TSA: Wollemia nobilis Ref_Wollemi_Transcript_15816_1716 transcribed RNA sequence</fullName>
    </submittedName>
</protein>
<accession>A0A0C9QNP6</accession>
<name>A0A0C9QNP6_9CONI</name>
<evidence type="ECO:0000256" key="3">
    <source>
        <dbReference type="SAM" id="MobiDB-lite"/>
    </source>
</evidence>
<reference evidence="5" key="1">
    <citation type="submission" date="2015-02" db="EMBL/GenBank/DDBJ databases">
        <title>A transcriptome of Wollemia nobilis - a relic of Gondwana.</title>
        <authorList>
            <person name="Chia J.Y."/>
            <person name="Leong Y.S."/>
            <person name="Abdul Karim S."/>
            <person name="Wan Azmi N."/>
            <person name="Hercus R."/>
            <person name="Croft L."/>
        </authorList>
    </citation>
    <scope>NUCLEOTIDE SEQUENCE</scope>
    <source>
        <strain evidence="5">MaeBrown</strain>
        <tissue evidence="5">Leaf</tissue>
    </source>
</reference>
<organism evidence="5">
    <name type="scientific">Wollemia nobilis</name>
    <dbReference type="NCBI Taxonomy" id="56998"/>
    <lineage>
        <taxon>Eukaryota</taxon>
        <taxon>Viridiplantae</taxon>
        <taxon>Streptophyta</taxon>
        <taxon>Embryophyta</taxon>
        <taxon>Tracheophyta</taxon>
        <taxon>Spermatophyta</taxon>
        <taxon>Pinopsida</taxon>
        <taxon>Pinidae</taxon>
        <taxon>Conifers II</taxon>
        <taxon>Araucariales</taxon>
        <taxon>Araucariaceae</taxon>
        <taxon>Wollemia</taxon>
    </lineage>
</organism>
<dbReference type="Gene3D" id="3.30.1370.10">
    <property type="entry name" value="K Homology domain, type 1"/>
    <property type="match status" value="3"/>
</dbReference>
<dbReference type="PROSITE" id="PS50084">
    <property type="entry name" value="KH_TYPE_1"/>
    <property type="match status" value="3"/>
</dbReference>
<feature type="domain" description="K Homology" evidence="4">
    <location>
        <begin position="44"/>
        <end position="117"/>
    </location>
</feature>
<evidence type="ECO:0000256" key="1">
    <source>
        <dbReference type="ARBA" id="ARBA00022737"/>
    </source>
</evidence>
<dbReference type="SMART" id="SM00322">
    <property type="entry name" value="KH"/>
    <property type="match status" value="3"/>
</dbReference>
<keyword evidence="2" id="KW-0694">RNA-binding</keyword>
<keyword evidence="1" id="KW-0677">Repeat</keyword>
<evidence type="ECO:0000259" key="4">
    <source>
        <dbReference type="SMART" id="SM00322"/>
    </source>
</evidence>
<evidence type="ECO:0000313" key="5">
    <source>
        <dbReference type="EMBL" id="JAG86355.1"/>
    </source>
</evidence>
<dbReference type="InterPro" id="IPR036612">
    <property type="entry name" value="KH_dom_type_1_sf"/>
</dbReference>
<dbReference type="InterPro" id="IPR004088">
    <property type="entry name" value="KH_dom_type_1"/>
</dbReference>
<feature type="region of interest" description="Disordered" evidence="3">
    <location>
        <begin position="1"/>
        <end position="38"/>
    </location>
</feature>
<dbReference type="PANTHER" id="PTHR10288">
    <property type="entry name" value="KH DOMAIN CONTAINING RNA BINDING PROTEIN"/>
    <property type="match status" value="1"/>
</dbReference>
<evidence type="ECO:0000256" key="2">
    <source>
        <dbReference type="PROSITE-ProRule" id="PRU00117"/>
    </source>
</evidence>
<sequence>MSDALDLSPPESPESAGSPYSMSPSESPRRNGLIYEPSEDGNKASSCIRFLVSNASAGSVIGKGGATVSEFQTQSGARIQLSRTHEYFPGTTDRIVSVTGTINEVLVAANLILAKLSNEAEENNDVDEKTGQVRLILPNSVCGGIIGKGGATIKSFVEDSQASIKLSSQEQALPGVSDRVVTVSGTLEQQLRAIFLIVSKLAEDPNYTQYANAPLSYTGINLPGMQAIPSGYAPIAYGVTNYGAPVYGSHLRNNKGLMAPLVPLRSPVPVGLPVLPASTHTSIKLAVPDERVGAIVGRGGKTILEIQQISGAKIKISDRGDFISGTNDRQVTITGPMNAIDAARRMVEQRLAADFER</sequence>